<dbReference type="EMBL" id="CAXITT010000159">
    <property type="protein sequence ID" value="CAL1534036.1"/>
    <property type="molecule type" value="Genomic_DNA"/>
</dbReference>
<sequence length="111" mass="13047">ATTIIFYIVFDRKFRTEFFKVVNVCKKLCRRKKQVILDEILDPSRRISRFTQESQSRRVSRFSQSSKKFNQIVEQRVSTQPANDAGVSSIDPTNESKRDLPKPTSDSFFFF</sequence>
<dbReference type="Proteomes" id="UP001497497">
    <property type="component" value="Unassembled WGS sequence"/>
</dbReference>
<evidence type="ECO:0000313" key="3">
    <source>
        <dbReference type="Proteomes" id="UP001497497"/>
    </source>
</evidence>
<proteinExistence type="predicted"/>
<name>A0AAV2HPD0_LYMST</name>
<keyword evidence="3" id="KW-1185">Reference proteome</keyword>
<organism evidence="2 3">
    <name type="scientific">Lymnaea stagnalis</name>
    <name type="common">Great pond snail</name>
    <name type="synonym">Helix stagnalis</name>
    <dbReference type="NCBI Taxonomy" id="6523"/>
    <lineage>
        <taxon>Eukaryota</taxon>
        <taxon>Metazoa</taxon>
        <taxon>Spiralia</taxon>
        <taxon>Lophotrochozoa</taxon>
        <taxon>Mollusca</taxon>
        <taxon>Gastropoda</taxon>
        <taxon>Heterobranchia</taxon>
        <taxon>Euthyneura</taxon>
        <taxon>Panpulmonata</taxon>
        <taxon>Hygrophila</taxon>
        <taxon>Lymnaeoidea</taxon>
        <taxon>Lymnaeidae</taxon>
        <taxon>Lymnaea</taxon>
    </lineage>
</organism>
<accession>A0AAV2HPD0</accession>
<protein>
    <submittedName>
        <fullName evidence="2">Uncharacterized protein</fullName>
    </submittedName>
</protein>
<evidence type="ECO:0000313" key="2">
    <source>
        <dbReference type="EMBL" id="CAL1534036.1"/>
    </source>
</evidence>
<reference evidence="2 3" key="1">
    <citation type="submission" date="2024-04" db="EMBL/GenBank/DDBJ databases">
        <authorList>
            <consortium name="Genoscope - CEA"/>
            <person name="William W."/>
        </authorList>
    </citation>
    <scope>NUCLEOTIDE SEQUENCE [LARGE SCALE GENOMIC DNA]</scope>
</reference>
<comment type="caution">
    <text evidence="2">The sequence shown here is derived from an EMBL/GenBank/DDBJ whole genome shotgun (WGS) entry which is preliminary data.</text>
</comment>
<feature type="non-terminal residue" evidence="2">
    <location>
        <position position="1"/>
    </location>
</feature>
<dbReference type="AlphaFoldDB" id="A0AAV2HPD0"/>
<gene>
    <name evidence="2" type="ORF">GSLYS_00007996001</name>
</gene>
<evidence type="ECO:0000256" key="1">
    <source>
        <dbReference type="SAM" id="MobiDB-lite"/>
    </source>
</evidence>
<feature type="region of interest" description="Disordered" evidence="1">
    <location>
        <begin position="75"/>
        <end position="111"/>
    </location>
</feature>